<accession>A0ABU1J8V8</accession>
<gene>
    <name evidence="2" type="ORF">JOE69_000544</name>
</gene>
<proteinExistence type="predicted"/>
<comment type="caution">
    <text evidence="2">The sequence shown here is derived from an EMBL/GenBank/DDBJ whole genome shotgun (WGS) entry which is preliminary data.</text>
</comment>
<evidence type="ECO:0000256" key="1">
    <source>
        <dbReference type="SAM" id="MobiDB-lite"/>
    </source>
</evidence>
<protein>
    <submittedName>
        <fullName evidence="2">Uncharacterized protein</fullName>
    </submittedName>
</protein>
<evidence type="ECO:0000313" key="3">
    <source>
        <dbReference type="Proteomes" id="UP001185069"/>
    </source>
</evidence>
<name>A0ABU1J8V8_9MICC</name>
<dbReference type="Proteomes" id="UP001185069">
    <property type="component" value="Unassembled WGS sequence"/>
</dbReference>
<feature type="region of interest" description="Disordered" evidence="1">
    <location>
        <begin position="1"/>
        <end position="22"/>
    </location>
</feature>
<sequence>MEVTRKLSLVGPTPGLPLSSDTRHTVLEGIEGRV</sequence>
<keyword evidence="3" id="KW-1185">Reference proteome</keyword>
<organism evidence="2 3">
    <name type="scientific">Arthrobacter russicus</name>
    <dbReference type="NCBI Taxonomy" id="172040"/>
    <lineage>
        <taxon>Bacteria</taxon>
        <taxon>Bacillati</taxon>
        <taxon>Actinomycetota</taxon>
        <taxon>Actinomycetes</taxon>
        <taxon>Micrococcales</taxon>
        <taxon>Micrococcaceae</taxon>
        <taxon>Arthrobacter</taxon>
    </lineage>
</organism>
<reference evidence="2 3" key="1">
    <citation type="submission" date="2023-07" db="EMBL/GenBank/DDBJ databases">
        <title>Sequencing the genomes of 1000 actinobacteria strains.</title>
        <authorList>
            <person name="Klenk H.-P."/>
        </authorList>
    </citation>
    <scope>NUCLEOTIDE SEQUENCE [LARGE SCALE GENOMIC DNA]</scope>
    <source>
        <strain evidence="2 3">DSM 14555</strain>
    </source>
</reference>
<dbReference type="EMBL" id="JAVDQF010000001">
    <property type="protein sequence ID" value="MDR6268306.1"/>
    <property type="molecule type" value="Genomic_DNA"/>
</dbReference>
<evidence type="ECO:0000313" key="2">
    <source>
        <dbReference type="EMBL" id="MDR6268306.1"/>
    </source>
</evidence>